<feature type="transmembrane region" description="Helical" evidence="1">
    <location>
        <begin position="129"/>
        <end position="155"/>
    </location>
</feature>
<dbReference type="Proteomes" id="UP001239215">
    <property type="component" value="Unassembled WGS sequence"/>
</dbReference>
<dbReference type="Pfam" id="PF16927">
    <property type="entry name" value="HisKA_7TM"/>
    <property type="match status" value="1"/>
</dbReference>
<feature type="transmembrane region" description="Helical" evidence="1">
    <location>
        <begin position="98"/>
        <end position="117"/>
    </location>
</feature>
<keyword evidence="1" id="KW-0812">Transmembrane</keyword>
<evidence type="ECO:0000259" key="2">
    <source>
        <dbReference type="Pfam" id="PF16927"/>
    </source>
</evidence>
<name>A0AAJ1X1H9_9ACTN</name>
<evidence type="ECO:0000313" key="3">
    <source>
        <dbReference type="EMBL" id="MDQ1105608.1"/>
    </source>
</evidence>
<keyword evidence="1" id="KW-0472">Membrane</keyword>
<evidence type="ECO:0000313" key="4">
    <source>
        <dbReference type="Proteomes" id="UP001239215"/>
    </source>
</evidence>
<dbReference type="EMBL" id="JAUTAN010000001">
    <property type="protein sequence ID" value="MDQ1105608.1"/>
    <property type="molecule type" value="Genomic_DNA"/>
</dbReference>
<organism evidence="3 4">
    <name type="scientific">Nocardioides zeae</name>
    <dbReference type="NCBI Taxonomy" id="1457234"/>
    <lineage>
        <taxon>Bacteria</taxon>
        <taxon>Bacillati</taxon>
        <taxon>Actinomycetota</taxon>
        <taxon>Actinomycetes</taxon>
        <taxon>Propionibacteriales</taxon>
        <taxon>Nocardioidaceae</taxon>
        <taxon>Nocardioides</taxon>
    </lineage>
</organism>
<evidence type="ECO:0000256" key="1">
    <source>
        <dbReference type="SAM" id="Phobius"/>
    </source>
</evidence>
<proteinExistence type="predicted"/>
<protein>
    <recommendedName>
        <fullName evidence="2">Histidine kinase N-terminal 7TM region domain-containing protein</fullName>
    </recommendedName>
</protein>
<dbReference type="AlphaFoldDB" id="A0AAJ1X1H9"/>
<gene>
    <name evidence="3" type="ORF">QE405_002892</name>
</gene>
<feature type="transmembrane region" description="Helical" evidence="1">
    <location>
        <begin position="67"/>
        <end position="86"/>
    </location>
</feature>
<keyword evidence="1" id="KW-1133">Transmembrane helix</keyword>
<feature type="transmembrane region" description="Helical" evidence="1">
    <location>
        <begin position="42"/>
        <end position="61"/>
    </location>
</feature>
<accession>A0AAJ1X1H9</accession>
<comment type="caution">
    <text evidence="3">The sequence shown here is derived from an EMBL/GenBank/DDBJ whole genome shotgun (WGS) entry which is preliminary data.</text>
</comment>
<feature type="transmembrane region" description="Helical" evidence="1">
    <location>
        <begin position="6"/>
        <end position="30"/>
    </location>
</feature>
<feature type="domain" description="Histidine kinase N-terminal 7TM region" evidence="2">
    <location>
        <begin position="16"/>
        <end position="190"/>
    </location>
</feature>
<dbReference type="InterPro" id="IPR031621">
    <property type="entry name" value="HisKA_7TM"/>
</dbReference>
<reference evidence="3" key="1">
    <citation type="submission" date="2023-07" db="EMBL/GenBank/DDBJ databases">
        <title>Functional and genomic diversity of the sorghum phyllosphere microbiome.</title>
        <authorList>
            <person name="Shade A."/>
        </authorList>
    </citation>
    <scope>NUCLEOTIDE SEQUENCE</scope>
    <source>
        <strain evidence="3">SORGH_AS_1067</strain>
    </source>
</reference>
<sequence>MLNEAVASQLALAVHVVALVVAAALTVVALVRRDRLVAGRTVALACASAAAWAGHVAWFEASGLSRGLLLWLPAVGATCGLLWTVARRMTDATWRPSRAVVALLVAEPLVVAAWQVLLGPHAVVSVGAIVSFGPLFAVHTAYCFALLLLAVLALARRSNDREGAVRLQAAALQWGAVAALVTEAMRLQLTDVAAVAALTVFVGAGVRGPARPVVPPSPDRLLDDLGALVLAFDAGRRLVEWNRPAELLLALAGREPRVGDAVADVLGVDLPFSDGTVLEVPAVGGTTRLTGFCHALYDAGDGGGWSVVLRRIGRPVPSAPPSAPAAGPAVPALRSLPEHDAETGLLTPLGLVEQLGVHLGGGAAHLEDTPPPRAVVAIVEPAPGGVARDARTLGRWAEAHASPVGVARWTSGRLAVVALAERDARQAEAIARDVRAAVSADARIEVLLGDGDLAAVLSLIGEAEGRLAAD</sequence>